<dbReference type="EMBL" id="CP049888">
    <property type="protein sequence ID" value="QIL49981.1"/>
    <property type="molecule type" value="Genomic_DNA"/>
</dbReference>
<dbReference type="KEGG" id="wco:G7084_00760"/>
<dbReference type="AlphaFoldDB" id="A0A6G8AY00"/>
<accession>A0A6G8AY00</accession>
<protein>
    <submittedName>
        <fullName evidence="1">IpaB/EvcA family protein</fullName>
    </submittedName>
</protein>
<name>A0A6G8AY00_9LACO</name>
<dbReference type="RefSeq" id="WP_166009139.1">
    <property type="nucleotide sequence ID" value="NZ_CP049888.1"/>
</dbReference>
<evidence type="ECO:0000313" key="1">
    <source>
        <dbReference type="EMBL" id="QIL49981.1"/>
    </source>
</evidence>
<proteinExistence type="predicted"/>
<gene>
    <name evidence="1" type="ORF">G7084_00760</name>
</gene>
<dbReference type="Proteomes" id="UP000500741">
    <property type="component" value="Chromosome"/>
</dbReference>
<keyword evidence="2" id="KW-1185">Reference proteome</keyword>
<reference evidence="1 2" key="1">
    <citation type="submission" date="2020-03" db="EMBL/GenBank/DDBJ databases">
        <title>Weissella sp. nov., isolated from Cybister lewisianus.</title>
        <authorList>
            <person name="Hyun D.-W."/>
            <person name="Bae J.-W."/>
        </authorList>
    </citation>
    <scope>NUCLEOTIDE SEQUENCE [LARGE SCALE GENOMIC DNA]</scope>
    <source>
        <strain evidence="1 2">HDW19</strain>
    </source>
</reference>
<sequence>MSFSKDTQQLLEQLNAIYPGSIVLRTSGSKTNTILPEHVTTDALGSRLMIEVNDLTAPDFEATREMLKMLLTLNGYPQVYFQLRTKEAKVDEQLMIMMTYLYQPALNTIIYREQAQHGQLTDAIVSAYINGVLKTLTPEDGQNNEAALRLLTLIDAKVFLSNVNGDVTEIVADLNNKFPVAWAAAESLYDQMVVDRIKDPFTVAQAIQTLFKGFDAQMLAWELPELHAQEFTTVTPVLSQKQLEQPISSNYGIRHVDLYQFGDEDNQNAVFIGEDKLSGQNSFILKAPGKDTAAFFKEIYALPTKELFDQLKQPYTTY</sequence>
<organism evidence="1 2">
    <name type="scientific">Weissella coleopterorum</name>
    <dbReference type="NCBI Taxonomy" id="2714949"/>
    <lineage>
        <taxon>Bacteria</taxon>
        <taxon>Bacillati</taxon>
        <taxon>Bacillota</taxon>
        <taxon>Bacilli</taxon>
        <taxon>Lactobacillales</taxon>
        <taxon>Lactobacillaceae</taxon>
        <taxon>Weissella</taxon>
    </lineage>
</organism>
<evidence type="ECO:0000313" key="2">
    <source>
        <dbReference type="Proteomes" id="UP000500741"/>
    </source>
</evidence>